<keyword evidence="2" id="KW-0804">Transcription</keyword>
<dbReference type="CDD" id="cd03137">
    <property type="entry name" value="GATase1_AraC_1"/>
    <property type="match status" value="1"/>
</dbReference>
<dbReference type="Pfam" id="PF12833">
    <property type="entry name" value="HTH_18"/>
    <property type="match status" value="1"/>
</dbReference>
<gene>
    <name evidence="4" type="ORF">E5352_08500</name>
</gene>
<evidence type="ECO:0000256" key="2">
    <source>
        <dbReference type="ARBA" id="ARBA00023163"/>
    </source>
</evidence>
<dbReference type="InterPro" id="IPR009057">
    <property type="entry name" value="Homeodomain-like_sf"/>
</dbReference>
<evidence type="ECO:0000256" key="1">
    <source>
        <dbReference type="ARBA" id="ARBA00023015"/>
    </source>
</evidence>
<feature type="domain" description="HTH araC/xylS-type" evidence="3">
    <location>
        <begin position="220"/>
        <end position="318"/>
    </location>
</feature>
<dbReference type="PROSITE" id="PS01124">
    <property type="entry name" value="HTH_ARAC_FAMILY_2"/>
    <property type="match status" value="1"/>
</dbReference>
<dbReference type="Pfam" id="PF01965">
    <property type="entry name" value="DJ-1_PfpI"/>
    <property type="match status" value="1"/>
</dbReference>
<dbReference type="Gene3D" id="1.10.10.60">
    <property type="entry name" value="Homeodomain-like"/>
    <property type="match status" value="1"/>
</dbReference>
<dbReference type="PANTHER" id="PTHR43130">
    <property type="entry name" value="ARAC-FAMILY TRANSCRIPTIONAL REGULATOR"/>
    <property type="match status" value="1"/>
</dbReference>
<dbReference type="SUPFAM" id="SSF46689">
    <property type="entry name" value="Homeodomain-like"/>
    <property type="match status" value="2"/>
</dbReference>
<protein>
    <submittedName>
        <fullName evidence="4">Helix-turn-helix domain-containing protein</fullName>
    </submittedName>
</protein>
<dbReference type="GO" id="GO:0003700">
    <property type="term" value="F:DNA-binding transcription factor activity"/>
    <property type="evidence" value="ECO:0007669"/>
    <property type="project" value="InterPro"/>
</dbReference>
<dbReference type="InterPro" id="IPR018060">
    <property type="entry name" value="HTH_AraC"/>
</dbReference>
<name>A0A4S2CZD8_STEMA</name>
<dbReference type="SUPFAM" id="SSF52317">
    <property type="entry name" value="Class I glutamine amidotransferase-like"/>
    <property type="match status" value="1"/>
</dbReference>
<dbReference type="GO" id="GO:0043565">
    <property type="term" value="F:sequence-specific DNA binding"/>
    <property type="evidence" value="ECO:0007669"/>
    <property type="project" value="InterPro"/>
</dbReference>
<evidence type="ECO:0000259" key="3">
    <source>
        <dbReference type="PROSITE" id="PS01124"/>
    </source>
</evidence>
<keyword evidence="1" id="KW-0805">Transcription regulation</keyword>
<dbReference type="InterPro" id="IPR029062">
    <property type="entry name" value="Class_I_gatase-like"/>
</dbReference>
<dbReference type="AlphaFoldDB" id="A0A4S2CZD8"/>
<sequence length="324" mass="34831">MLTDPAPHHVAVVAYQQISPFHLAVPCMVFGEDLLRLGAPRYRLSVCAAEPGPLRTPAGFSIDVAQGLEALADADTIVVPAWRDPVEPAPPALLDALRAAHARGARLVGLCLGAVVLAQAGLLDGRRASTHWVFMDDVAALHPQVQLQRDVLYVQDGTLLTSAGTAAAIDCCLHLLRQDHGAEIASRVARRMVVAPHRQGGQAQYIEQPLPATFGDDRLAGVLEWALFHLAEPIGIDALAARASMSRRTFTRHFRSLTGTTFNQWLLDQRLARAQRLLETSDTALERIAGQAGFGSTASLRSHFSTAYGVSPGAYRRTFLGASS</sequence>
<dbReference type="EMBL" id="SRYW01000006">
    <property type="protein sequence ID" value="TGY34477.1"/>
    <property type="molecule type" value="Genomic_DNA"/>
</dbReference>
<evidence type="ECO:0000313" key="4">
    <source>
        <dbReference type="EMBL" id="TGY34477.1"/>
    </source>
</evidence>
<proteinExistence type="predicted"/>
<dbReference type="Gene3D" id="3.40.50.880">
    <property type="match status" value="1"/>
</dbReference>
<dbReference type="PANTHER" id="PTHR43130:SF3">
    <property type="entry name" value="HTH-TYPE TRANSCRIPTIONAL REGULATOR RV1931C"/>
    <property type="match status" value="1"/>
</dbReference>
<dbReference type="OrthoDB" id="9803764at2"/>
<accession>A0A4S2CZD8</accession>
<organism evidence="4 5">
    <name type="scientific">Stenotrophomonas maltophilia</name>
    <name type="common">Pseudomonas maltophilia</name>
    <name type="synonym">Xanthomonas maltophilia</name>
    <dbReference type="NCBI Taxonomy" id="40324"/>
    <lineage>
        <taxon>Bacteria</taxon>
        <taxon>Pseudomonadati</taxon>
        <taxon>Pseudomonadota</taxon>
        <taxon>Gammaproteobacteria</taxon>
        <taxon>Lysobacterales</taxon>
        <taxon>Lysobacteraceae</taxon>
        <taxon>Stenotrophomonas</taxon>
        <taxon>Stenotrophomonas maltophilia group</taxon>
    </lineage>
</organism>
<dbReference type="SMART" id="SM00342">
    <property type="entry name" value="HTH_ARAC"/>
    <property type="match status" value="1"/>
</dbReference>
<dbReference type="InterPro" id="IPR052158">
    <property type="entry name" value="INH-QAR"/>
</dbReference>
<comment type="caution">
    <text evidence="4">The sequence shown here is derived from an EMBL/GenBank/DDBJ whole genome shotgun (WGS) entry which is preliminary data.</text>
</comment>
<dbReference type="InterPro" id="IPR002818">
    <property type="entry name" value="DJ-1/PfpI"/>
</dbReference>
<dbReference type="RefSeq" id="WP_136004524.1">
    <property type="nucleotide sequence ID" value="NZ_SRYW01000006.1"/>
</dbReference>
<dbReference type="Proteomes" id="UP000306631">
    <property type="component" value="Unassembled WGS sequence"/>
</dbReference>
<reference evidence="4 5" key="1">
    <citation type="submission" date="2019-04" db="EMBL/GenBank/DDBJ databases">
        <title>Microbes associate with the intestines of laboratory mice.</title>
        <authorList>
            <person name="Navarre W."/>
            <person name="Wong E."/>
            <person name="Huang K."/>
            <person name="Tropini C."/>
            <person name="Ng K."/>
            <person name="Yu B."/>
        </authorList>
    </citation>
    <scope>NUCLEOTIDE SEQUENCE [LARGE SCALE GENOMIC DNA]</scope>
    <source>
        <strain evidence="4 5">NM62_B4-13</strain>
    </source>
</reference>
<evidence type="ECO:0000313" key="5">
    <source>
        <dbReference type="Proteomes" id="UP000306631"/>
    </source>
</evidence>